<dbReference type="InterPro" id="IPR001680">
    <property type="entry name" value="WD40_rpt"/>
</dbReference>
<dbReference type="SUPFAM" id="SSF56112">
    <property type="entry name" value="Protein kinase-like (PK-like)"/>
    <property type="match status" value="1"/>
</dbReference>
<feature type="domain" description="BEACH" evidence="5">
    <location>
        <begin position="340"/>
        <end position="607"/>
    </location>
</feature>
<dbReference type="PANTHER" id="PTHR44662">
    <property type="entry name" value="WD REPEAT-CONTAINING PROTEIN 81"/>
    <property type="match status" value="1"/>
</dbReference>
<dbReference type="InterPro" id="IPR052651">
    <property type="entry name" value="WDR81"/>
</dbReference>
<keyword evidence="7" id="KW-1185">Reference proteome</keyword>
<dbReference type="GO" id="GO:0005776">
    <property type="term" value="C:autophagosome"/>
    <property type="evidence" value="ECO:0007669"/>
    <property type="project" value="UniProtKB-SubCell"/>
</dbReference>
<dbReference type="SUPFAM" id="SSF50978">
    <property type="entry name" value="WD40 repeat-like"/>
    <property type="match status" value="1"/>
</dbReference>
<feature type="non-terminal residue" evidence="6">
    <location>
        <position position="1"/>
    </location>
</feature>
<dbReference type="InterPro" id="IPR011009">
    <property type="entry name" value="Kinase-like_dom_sf"/>
</dbReference>
<gene>
    <name evidence="6" type="ORF">LSH36_94g02008</name>
</gene>
<dbReference type="InterPro" id="IPR019775">
    <property type="entry name" value="WD40_repeat_CS"/>
</dbReference>
<evidence type="ECO:0000256" key="4">
    <source>
        <dbReference type="SAM" id="MobiDB-lite"/>
    </source>
</evidence>
<feature type="region of interest" description="Disordered" evidence="4">
    <location>
        <begin position="1007"/>
        <end position="1104"/>
    </location>
</feature>
<dbReference type="InterPro" id="IPR036372">
    <property type="entry name" value="BEACH_dom_sf"/>
</dbReference>
<dbReference type="Pfam" id="PF02138">
    <property type="entry name" value="Beach"/>
    <property type="match status" value="1"/>
</dbReference>
<keyword evidence="2" id="KW-0853">WD repeat</keyword>
<keyword evidence="3" id="KW-0677">Repeat</keyword>
<comment type="caution">
    <text evidence="6">The sequence shown here is derived from an EMBL/GenBank/DDBJ whole genome shotgun (WGS) entry which is preliminary data.</text>
</comment>
<dbReference type="SMART" id="SM00320">
    <property type="entry name" value="WD40"/>
    <property type="match status" value="2"/>
</dbReference>
<reference evidence="6" key="1">
    <citation type="journal article" date="2023" name="Mol. Biol. Evol.">
        <title>Third-Generation Sequencing Reveals the Adaptive Role of the Epigenome in Three Deep-Sea Polychaetes.</title>
        <authorList>
            <person name="Perez M."/>
            <person name="Aroh O."/>
            <person name="Sun Y."/>
            <person name="Lan Y."/>
            <person name="Juniper S.K."/>
            <person name="Young C.R."/>
            <person name="Angers B."/>
            <person name="Qian P.Y."/>
        </authorList>
    </citation>
    <scope>NUCLEOTIDE SEQUENCE</scope>
    <source>
        <strain evidence="6">P08H-3</strain>
    </source>
</reference>
<dbReference type="GO" id="GO:0035973">
    <property type="term" value="P:aggrephagy"/>
    <property type="evidence" value="ECO:0007669"/>
    <property type="project" value="TreeGrafter"/>
</dbReference>
<evidence type="ECO:0000313" key="7">
    <source>
        <dbReference type="Proteomes" id="UP001208570"/>
    </source>
</evidence>
<evidence type="ECO:0000313" key="6">
    <source>
        <dbReference type="EMBL" id="KAK2162655.1"/>
    </source>
</evidence>
<organism evidence="6 7">
    <name type="scientific">Paralvinella palmiformis</name>
    <dbReference type="NCBI Taxonomy" id="53620"/>
    <lineage>
        <taxon>Eukaryota</taxon>
        <taxon>Metazoa</taxon>
        <taxon>Spiralia</taxon>
        <taxon>Lophotrochozoa</taxon>
        <taxon>Annelida</taxon>
        <taxon>Polychaeta</taxon>
        <taxon>Sedentaria</taxon>
        <taxon>Canalipalpata</taxon>
        <taxon>Terebellida</taxon>
        <taxon>Terebelliformia</taxon>
        <taxon>Alvinellidae</taxon>
        <taxon>Paralvinella</taxon>
    </lineage>
</organism>
<comment type="subcellular location">
    <subcellularLocation>
        <location evidence="1">Cytoplasmic vesicle</location>
        <location evidence="1">Autophagosome</location>
    </subcellularLocation>
</comment>
<dbReference type="PANTHER" id="PTHR44662:SF1">
    <property type="entry name" value="WD REPEAT-CONTAINING PROTEIN 81"/>
    <property type="match status" value="1"/>
</dbReference>
<dbReference type="GO" id="GO:0005739">
    <property type="term" value="C:mitochondrion"/>
    <property type="evidence" value="ECO:0007669"/>
    <property type="project" value="TreeGrafter"/>
</dbReference>
<dbReference type="InterPro" id="IPR015943">
    <property type="entry name" value="WD40/YVTN_repeat-like_dom_sf"/>
</dbReference>
<evidence type="ECO:0000256" key="2">
    <source>
        <dbReference type="ARBA" id="ARBA00022574"/>
    </source>
</evidence>
<dbReference type="Gene3D" id="1.10.1540.10">
    <property type="entry name" value="BEACH domain"/>
    <property type="match status" value="1"/>
</dbReference>
<accession>A0AAD9NA90</accession>
<feature type="compositionally biased region" description="Basic and acidic residues" evidence="4">
    <location>
        <begin position="947"/>
        <end position="966"/>
    </location>
</feature>
<evidence type="ECO:0000256" key="1">
    <source>
        <dbReference type="ARBA" id="ARBA00004419"/>
    </source>
</evidence>
<sequence>PTKLSSEDVHFLLREAEFHRCCLLFSFIKYVKMNWDKNIVQELHIPSSCIKHVRGTHYSCLVPQRWLKSIHAGCYVQVTEDEYKNVTDLDPVHLLAQSTTKLPEGWTRVIVQVLQKSNASVHSLVERMLSVSSTSATHCEILHHAAASIHEGLWHRAKRSYCHAIWPTKDEVHKLPKKVQSEVVRNVLKKLFRCHFLSPSCDQPSESRRFSSYRNRLLGDCPHPALLRPRVVLDFNSAFYLVFPFEQYTLWDCVLFSPAKLSESGVKSLFVFYQILQCVHHYHSLGISVGEIHLDDFRVDDGCWVRLLHPDLLPRLYLCDHLDTDGSSRSDPEQTSPLERPLNAIPDLPELVQAWMLGHLSNFDYLMALNELAGRRLYDPNHHPILPWVTDFRSPNSGFRDLTKSKYRLNKGDGQLDVTYNPEDPLKDPLHVPHHIAEVLSDITYYVYKARQIPKSVLTTHVRQRWVPNEYPGSMERLQQWTPDECIPEFFTDPSIFHSIHNDLPDLEIPSWAASPEDFIQKHREILESDYVSQRLHHWIDLTFGYKLVDQHTNLLNYGVLQLFNHPHPPRVVTLQATRLLAQTKDCFKTNSSVPSQTDTSVAQTDCAGAVTNDKRDPSQTPISLPAGFQPVLALNHLEALYEFCQGVAGKLPTALDVKDQADVAVEDELVAKDMQVLGCLMVELFLSANTHALGYGATLEQRYQLARSVCTIYGQDLPRAVQEAVKLLLRLDRPWLPNEATSHGALFLYEPVSHHGLPPPNIDHLVHLTYSPLKFPPYFKSLYMVLYKLHVLEEQHQSIERGDLEAINKLRLMKRLSKQQVSILGHYLYKAGRQLRGDGILIILPYVSALMENPATSVDAAWCLFNPVAQVLSKMDTEKHLMVLLQKLFDTEETTPKFIKIYHRTFVQQLITRFGLECFLNNLVTYLIEAVGGYKNFVSKDISRETSQDSEVVDEKGQDEREKATKQQISIGSVEEALVYPFDEIATEEESEPGEMLDDVFDDHLLLSDNGDEDVDSVDSSGTVHGSDGEYKTDHVTGSDTNADAASQSSNDIPDDSLSKSVGRLSVHSVSRLLPSDGEEKSQSDAEDDSPPSVDTHENDTTKPLDVETDHLQAAGGTSSVSSSMVHSETEDFTTMLSDDHNFNISNVASETVKWLAHKLGPVLTAKYLSRNLLRMLMLCYMGKEQLQKIDREAEVLECLSFIVVLYGEQVILLQYFQHARELDVIFGDIVLQIMKLVSSTFISFPSGSLSRSAICYKIVDVLYIISLRIGFEMTREHMTYVKLDITTKEYCIGTPVSNNVQRHRRQGSLQHILSPTAQDDTEDVFPETTKELILHELRETFTPELAHTAYIPFCKLAGGIYLEQNLINEDLIRNLCMIHDQTLVQQQEQHSPVININDQSGPKSPSEDGNVVSGSFGRNVSFSGNKIVIQEDTASSSSDFLDPSRGSQAARRRSTEITDDKLRNHEMKFHTERHLRGNWLAYWEHEIWDPFMERIVAIMDSPRNNPITVMTTMPTPSTAILAAGPDSILKFLDARTGRCTHDLKCTTSPADVRSGSLLASWKAHESEILQARFHRNKLVTSCFDQTLSVWNITGDRICYLKGLCCLTSSIITARN</sequence>
<dbReference type="Gene3D" id="2.130.10.10">
    <property type="entry name" value="YVTN repeat-like/Quinoprotein amine dehydrogenase"/>
    <property type="match status" value="1"/>
</dbReference>
<name>A0AAD9NA90_9ANNE</name>
<dbReference type="PROSITE" id="PS50197">
    <property type="entry name" value="BEACH"/>
    <property type="match status" value="1"/>
</dbReference>
<dbReference type="InterPro" id="IPR036322">
    <property type="entry name" value="WD40_repeat_dom_sf"/>
</dbReference>
<dbReference type="SUPFAM" id="SSF81837">
    <property type="entry name" value="BEACH domain"/>
    <property type="match status" value="1"/>
</dbReference>
<protein>
    <recommendedName>
        <fullName evidence="5">BEACH domain-containing protein</fullName>
    </recommendedName>
</protein>
<dbReference type="GO" id="GO:0035014">
    <property type="term" value="F:phosphatidylinositol 3-kinase regulator activity"/>
    <property type="evidence" value="ECO:0007669"/>
    <property type="project" value="TreeGrafter"/>
</dbReference>
<feature type="compositionally biased region" description="Polar residues" evidence="4">
    <location>
        <begin position="1396"/>
        <end position="1405"/>
    </location>
</feature>
<evidence type="ECO:0000259" key="5">
    <source>
        <dbReference type="PROSITE" id="PS50197"/>
    </source>
</evidence>
<feature type="region of interest" description="Disordered" evidence="4">
    <location>
        <begin position="1435"/>
        <end position="1460"/>
    </location>
</feature>
<dbReference type="CDD" id="cd06071">
    <property type="entry name" value="Beach"/>
    <property type="match status" value="1"/>
</dbReference>
<feature type="compositionally biased region" description="Polar residues" evidence="4">
    <location>
        <begin position="1039"/>
        <end position="1053"/>
    </location>
</feature>
<evidence type="ECO:0000256" key="3">
    <source>
        <dbReference type="ARBA" id="ARBA00022737"/>
    </source>
</evidence>
<proteinExistence type="predicted"/>
<dbReference type="EMBL" id="JAODUP010000094">
    <property type="protein sequence ID" value="KAK2162655.1"/>
    <property type="molecule type" value="Genomic_DNA"/>
</dbReference>
<dbReference type="SMART" id="SM01026">
    <property type="entry name" value="Beach"/>
    <property type="match status" value="1"/>
</dbReference>
<dbReference type="PROSITE" id="PS00678">
    <property type="entry name" value="WD_REPEATS_1"/>
    <property type="match status" value="1"/>
</dbReference>
<dbReference type="InterPro" id="IPR000409">
    <property type="entry name" value="BEACH_dom"/>
</dbReference>
<dbReference type="Proteomes" id="UP001208570">
    <property type="component" value="Unassembled WGS sequence"/>
</dbReference>
<feature type="region of interest" description="Disordered" evidence="4">
    <location>
        <begin position="1396"/>
        <end position="1418"/>
    </location>
</feature>
<feature type="compositionally biased region" description="Basic and acidic residues" evidence="4">
    <location>
        <begin position="1028"/>
        <end position="1038"/>
    </location>
</feature>
<feature type="region of interest" description="Disordered" evidence="4">
    <location>
        <begin position="947"/>
        <end position="970"/>
    </location>
</feature>